<evidence type="ECO:0000313" key="2">
    <source>
        <dbReference type="EMBL" id="TXF86268.1"/>
    </source>
</evidence>
<dbReference type="PANTHER" id="PTHR42899">
    <property type="entry name" value="SPERMATOGENESIS-ASSOCIATED PROTEIN 20"/>
    <property type="match status" value="1"/>
</dbReference>
<gene>
    <name evidence="2" type="ORF">FUA23_19700</name>
</gene>
<dbReference type="Proteomes" id="UP000321907">
    <property type="component" value="Unassembled WGS sequence"/>
</dbReference>
<sequence>MMRKNQLEASVASTQPIRPASVRSTSLQFYHMNQLGQQTSPYLLQHANNPVHWRAWGPEALAEAKAADKPIIVSIGYSTCHWCHVMERESFEDQVTADLMNKHFVCIKVDREERPDVDRIYMEACQAISGGGGWPLNAFLLPDGRPFYAGTYYPPERKYNRPSWKEVITHLAGLYNDDRASLTEQADRLTRNIKSGATRLLKLEPEAENHDEWREKTMTKLNDGYDYARGGFGGAPKFPMSLALEALLTNGVLHKNFNDQHRAHHGMMAMLNGGIYDHLGGGFSRYTVDAEWRVPHFEKMLYDNALLLRLLGKLHLAQPSQLYFDAITETTAWLQREMALPGGGYRAALDADSEGVEGKYYTWTLEEIATLLPADDAELIAEFYGVTVAGNWEEEQTNILYRPVDLLAVAAKLDLPVDIAVAKLNKARKTLHEAQMLRIPPGADDKLILQWNALLISGWTWCYRATADEKYLDLATDLWRVLNDQLRSEGNWYRNLTDGQLGAPAFLDDMAALAEAALDLHAITFDLDLALVDARSIVDEVLERFSMPDGGPMFYIRPPAGSDLPADAVELFDNALPSGNSQMMGALLRLARLSGEEKYLKRGEMMLAAMAGSIERYPSSFGNWLSAGLLHGVPPRELVITGPGARAAAASFLSRYRPGLLIVASETAREDVPLTQNRYLTDSTQFFVCENQVCNLPVSTKTEALSLIDPE</sequence>
<name>A0A5C7FA36_9BACT</name>
<dbReference type="InterPro" id="IPR036249">
    <property type="entry name" value="Thioredoxin-like_sf"/>
</dbReference>
<dbReference type="InterPro" id="IPR008928">
    <property type="entry name" value="6-hairpin_glycosidase_sf"/>
</dbReference>
<dbReference type="GO" id="GO:0005975">
    <property type="term" value="P:carbohydrate metabolic process"/>
    <property type="evidence" value="ECO:0007669"/>
    <property type="project" value="InterPro"/>
</dbReference>
<dbReference type="Gene3D" id="3.40.30.10">
    <property type="entry name" value="Glutaredoxin"/>
    <property type="match status" value="1"/>
</dbReference>
<dbReference type="CDD" id="cd02955">
    <property type="entry name" value="SSP411"/>
    <property type="match status" value="1"/>
</dbReference>
<dbReference type="PANTHER" id="PTHR42899:SF1">
    <property type="entry name" value="SPERMATOGENESIS-ASSOCIATED PROTEIN 20"/>
    <property type="match status" value="1"/>
</dbReference>
<dbReference type="EMBL" id="VOXD01000041">
    <property type="protein sequence ID" value="TXF86268.1"/>
    <property type="molecule type" value="Genomic_DNA"/>
</dbReference>
<dbReference type="Pfam" id="PF03190">
    <property type="entry name" value="Thioredox_DsbH"/>
    <property type="match status" value="1"/>
</dbReference>
<dbReference type="OrthoDB" id="9762614at2"/>
<dbReference type="InterPro" id="IPR004879">
    <property type="entry name" value="Ssp411-like_TRX"/>
</dbReference>
<dbReference type="SUPFAM" id="SSF52833">
    <property type="entry name" value="Thioredoxin-like"/>
    <property type="match status" value="1"/>
</dbReference>
<dbReference type="PIRSF" id="PIRSF006402">
    <property type="entry name" value="UCP006402_thioredoxin"/>
    <property type="match status" value="1"/>
</dbReference>
<dbReference type="InterPro" id="IPR013766">
    <property type="entry name" value="Thioredoxin_domain"/>
</dbReference>
<feature type="domain" description="Thioredoxin" evidence="1">
    <location>
        <begin position="33"/>
        <end position="173"/>
    </location>
</feature>
<dbReference type="InterPro" id="IPR024705">
    <property type="entry name" value="Ssp411"/>
</dbReference>
<reference evidence="2 3" key="1">
    <citation type="submission" date="2019-08" db="EMBL/GenBank/DDBJ databases">
        <title>Lewinella sp. strain SSH13 Genome sequencing and assembly.</title>
        <authorList>
            <person name="Kim I."/>
        </authorList>
    </citation>
    <scope>NUCLEOTIDE SEQUENCE [LARGE SCALE GENOMIC DNA]</scope>
    <source>
        <strain evidence="2 3">SSH13</strain>
    </source>
</reference>
<dbReference type="PROSITE" id="PS51352">
    <property type="entry name" value="THIOREDOXIN_2"/>
    <property type="match status" value="1"/>
</dbReference>
<protein>
    <submittedName>
        <fullName evidence="2">Thioredoxin domain-containing protein</fullName>
    </submittedName>
</protein>
<accession>A0A5C7FA36</accession>
<comment type="caution">
    <text evidence="2">The sequence shown here is derived from an EMBL/GenBank/DDBJ whole genome shotgun (WGS) entry which is preliminary data.</text>
</comment>
<dbReference type="AlphaFoldDB" id="A0A5C7FA36"/>
<organism evidence="2 3">
    <name type="scientific">Neolewinella aurantiaca</name>
    <dbReference type="NCBI Taxonomy" id="2602767"/>
    <lineage>
        <taxon>Bacteria</taxon>
        <taxon>Pseudomonadati</taxon>
        <taxon>Bacteroidota</taxon>
        <taxon>Saprospiria</taxon>
        <taxon>Saprospirales</taxon>
        <taxon>Lewinellaceae</taxon>
        <taxon>Neolewinella</taxon>
    </lineage>
</organism>
<evidence type="ECO:0000313" key="3">
    <source>
        <dbReference type="Proteomes" id="UP000321907"/>
    </source>
</evidence>
<dbReference type="SUPFAM" id="SSF48208">
    <property type="entry name" value="Six-hairpin glycosidases"/>
    <property type="match status" value="1"/>
</dbReference>
<proteinExistence type="predicted"/>
<evidence type="ECO:0000259" key="1">
    <source>
        <dbReference type="PROSITE" id="PS51352"/>
    </source>
</evidence>
<keyword evidence="3" id="KW-1185">Reference proteome</keyword>